<accession>A0A8S2XVW3</accession>
<name>A0A8S2XVW3_9BILA</name>
<protein>
    <submittedName>
        <fullName evidence="1">Uncharacterized protein</fullName>
    </submittedName>
</protein>
<feature type="non-terminal residue" evidence="1">
    <location>
        <position position="1"/>
    </location>
</feature>
<organism evidence="1 2">
    <name type="scientific">Rotaria magnacalcarata</name>
    <dbReference type="NCBI Taxonomy" id="392030"/>
    <lineage>
        <taxon>Eukaryota</taxon>
        <taxon>Metazoa</taxon>
        <taxon>Spiralia</taxon>
        <taxon>Gnathifera</taxon>
        <taxon>Rotifera</taxon>
        <taxon>Eurotatoria</taxon>
        <taxon>Bdelloidea</taxon>
        <taxon>Philodinida</taxon>
        <taxon>Philodinidae</taxon>
        <taxon>Rotaria</taxon>
    </lineage>
</organism>
<dbReference type="Proteomes" id="UP000681720">
    <property type="component" value="Unassembled WGS sequence"/>
</dbReference>
<dbReference type="EMBL" id="CAJOBJ010085046">
    <property type="protein sequence ID" value="CAF4517042.1"/>
    <property type="molecule type" value="Genomic_DNA"/>
</dbReference>
<gene>
    <name evidence="1" type="ORF">GIL414_LOCUS35441</name>
</gene>
<dbReference type="AlphaFoldDB" id="A0A8S2XVW3"/>
<proteinExistence type="predicted"/>
<sequence length="37" mass="3916">GVAGLGSNIPDDVARVQDINRVINANTDMTRTIQSFG</sequence>
<reference evidence="1" key="1">
    <citation type="submission" date="2021-02" db="EMBL/GenBank/DDBJ databases">
        <authorList>
            <person name="Nowell W R."/>
        </authorList>
    </citation>
    <scope>NUCLEOTIDE SEQUENCE</scope>
</reference>
<evidence type="ECO:0000313" key="1">
    <source>
        <dbReference type="EMBL" id="CAF4517042.1"/>
    </source>
</evidence>
<evidence type="ECO:0000313" key="2">
    <source>
        <dbReference type="Proteomes" id="UP000681720"/>
    </source>
</evidence>
<comment type="caution">
    <text evidence="1">The sequence shown here is derived from an EMBL/GenBank/DDBJ whole genome shotgun (WGS) entry which is preliminary data.</text>
</comment>